<name>A0A6P8WEU5_DROAB</name>
<evidence type="ECO:0000256" key="7">
    <source>
        <dbReference type="ARBA" id="ARBA00023053"/>
    </source>
</evidence>
<dbReference type="Proteomes" id="UP000515160">
    <property type="component" value="Chromosome 3"/>
</dbReference>
<evidence type="ECO:0000256" key="5">
    <source>
        <dbReference type="ARBA" id="ARBA00022692"/>
    </source>
</evidence>
<proteinExistence type="inferred from homology"/>
<keyword evidence="6 13" id="KW-1133">Transmembrane helix</keyword>
<evidence type="ECO:0000256" key="13">
    <source>
        <dbReference type="SAM" id="Phobius"/>
    </source>
</evidence>
<evidence type="ECO:0000313" key="14">
    <source>
        <dbReference type="Proteomes" id="UP000515160"/>
    </source>
</evidence>
<evidence type="ECO:0000256" key="3">
    <source>
        <dbReference type="ARBA" id="ARBA00022448"/>
    </source>
</evidence>
<organism evidence="14 15">
    <name type="scientific">Drosophila albomicans</name>
    <name type="common">Fruit fly</name>
    <dbReference type="NCBI Taxonomy" id="7291"/>
    <lineage>
        <taxon>Eukaryota</taxon>
        <taxon>Metazoa</taxon>
        <taxon>Ecdysozoa</taxon>
        <taxon>Arthropoda</taxon>
        <taxon>Hexapoda</taxon>
        <taxon>Insecta</taxon>
        <taxon>Pterygota</taxon>
        <taxon>Neoptera</taxon>
        <taxon>Endopterygota</taxon>
        <taxon>Diptera</taxon>
        <taxon>Brachycera</taxon>
        <taxon>Muscomorpha</taxon>
        <taxon>Ephydroidea</taxon>
        <taxon>Drosophilidae</taxon>
        <taxon>Drosophila</taxon>
    </lineage>
</organism>
<reference evidence="15" key="1">
    <citation type="submission" date="2025-08" db="UniProtKB">
        <authorList>
            <consortium name="RefSeq"/>
        </authorList>
    </citation>
    <scope>IDENTIFICATION</scope>
    <source>
        <strain evidence="15">15112-1751.03</strain>
        <tissue evidence="15">Whole Adult</tissue>
    </source>
</reference>
<dbReference type="GO" id="GO:0015280">
    <property type="term" value="F:ligand-gated sodium channel activity"/>
    <property type="evidence" value="ECO:0007669"/>
    <property type="project" value="TreeGrafter"/>
</dbReference>
<protein>
    <submittedName>
        <fullName evidence="15">Uncharacterized protein LOC117566710</fullName>
    </submittedName>
</protein>
<evidence type="ECO:0000256" key="6">
    <source>
        <dbReference type="ARBA" id="ARBA00022989"/>
    </source>
</evidence>
<comment type="similarity">
    <text evidence="2 12">Belongs to the amiloride-sensitive sodium channel (TC 1.A.6) family.</text>
</comment>
<accession>A0A6P8WEU5</accession>
<dbReference type="OrthoDB" id="7488946at2759"/>
<evidence type="ECO:0000256" key="12">
    <source>
        <dbReference type="RuleBase" id="RU000679"/>
    </source>
</evidence>
<keyword evidence="10 12" id="KW-0739">Sodium transport</keyword>
<keyword evidence="14" id="KW-1185">Reference proteome</keyword>
<dbReference type="Pfam" id="PF00858">
    <property type="entry name" value="ASC"/>
    <property type="match status" value="1"/>
</dbReference>
<evidence type="ECO:0000256" key="9">
    <source>
        <dbReference type="ARBA" id="ARBA00023136"/>
    </source>
</evidence>
<evidence type="ECO:0000256" key="10">
    <source>
        <dbReference type="ARBA" id="ARBA00023201"/>
    </source>
</evidence>
<evidence type="ECO:0000256" key="2">
    <source>
        <dbReference type="ARBA" id="ARBA00007193"/>
    </source>
</evidence>
<evidence type="ECO:0000313" key="15">
    <source>
        <dbReference type="RefSeq" id="XP_034102146.2"/>
    </source>
</evidence>
<dbReference type="GO" id="GO:0005886">
    <property type="term" value="C:plasma membrane"/>
    <property type="evidence" value="ECO:0007669"/>
    <property type="project" value="TreeGrafter"/>
</dbReference>
<keyword evidence="9 13" id="KW-0472">Membrane</keyword>
<dbReference type="AlphaFoldDB" id="A0A6P8WEU5"/>
<feature type="transmembrane region" description="Helical" evidence="13">
    <location>
        <begin position="9"/>
        <end position="30"/>
    </location>
</feature>
<evidence type="ECO:0000256" key="4">
    <source>
        <dbReference type="ARBA" id="ARBA00022461"/>
    </source>
</evidence>
<evidence type="ECO:0000256" key="1">
    <source>
        <dbReference type="ARBA" id="ARBA00004141"/>
    </source>
</evidence>
<dbReference type="RefSeq" id="XP_034102146.2">
    <property type="nucleotide sequence ID" value="XM_034246255.2"/>
</dbReference>
<evidence type="ECO:0000256" key="11">
    <source>
        <dbReference type="ARBA" id="ARBA00023303"/>
    </source>
</evidence>
<feature type="transmembrane region" description="Helical" evidence="13">
    <location>
        <begin position="374"/>
        <end position="401"/>
    </location>
</feature>
<dbReference type="PANTHER" id="PTHR11690:SF175">
    <property type="entry name" value="PICKPOCKET 13-RELATED"/>
    <property type="match status" value="1"/>
</dbReference>
<keyword evidence="11 12" id="KW-0407">Ion channel</keyword>
<dbReference type="Gene3D" id="2.60.470.10">
    <property type="entry name" value="Acid-sensing ion channels like domains"/>
    <property type="match status" value="1"/>
</dbReference>
<keyword evidence="5 12" id="KW-0812">Transmembrane</keyword>
<keyword evidence="8 12" id="KW-0406">Ion transport</keyword>
<dbReference type="Gene3D" id="1.10.287.770">
    <property type="entry name" value="YojJ-like"/>
    <property type="match status" value="1"/>
</dbReference>
<keyword evidence="7" id="KW-0915">Sodium</keyword>
<gene>
    <name evidence="15" type="primary">LOC117566710</name>
</gene>
<evidence type="ECO:0000256" key="8">
    <source>
        <dbReference type="ARBA" id="ARBA00023065"/>
    </source>
</evidence>
<keyword evidence="4 12" id="KW-0894">Sodium channel</keyword>
<comment type="subcellular location">
    <subcellularLocation>
        <location evidence="1">Membrane</location>
        <topology evidence="1">Multi-pass membrane protein</topology>
    </subcellularLocation>
</comment>
<dbReference type="GeneID" id="117566710"/>
<keyword evidence="3 12" id="KW-0813">Transport</keyword>
<dbReference type="PANTHER" id="PTHR11690">
    <property type="entry name" value="AMILORIDE-SENSITIVE SODIUM CHANNEL-RELATED"/>
    <property type="match status" value="1"/>
</dbReference>
<sequence length="410" mass="47142">MDDSSNKKFFWIAVIIISGWNMGSIFILMITRYRTDSTSIGVTTTYIHWSNTFPGISICLVKNKPTEAFTQAIRQRAPPDKKIENIYVKNIYEYLFLIPENSNIKEAYCNGWNSTCGVNILEMRKEFLAQSCKTIIKELYFGNKLIEDCESIFNFHELEVGNCFLANNLMDYKTIEKLPLKYTSSDKVRNVTIVLHNDLLYKYQLYIHSPEDLPYFNAEVFSVTTRPTVYSFNIEELHNNIEVIDEKVNQRMCKFPQETPHSRFVYSFSTCMSRIRMQMEIDACNCSVFNAQDGVNYCDIKGVKCLQDANISNKVKDYVSINLVCLPSCMEQQISFVGTIEKGTEQRDFHVEIDIASPASARFYRIVTQSRLDLIVAVGGVIGLFIGASLLNILEVISMILQKTKLLIWH</sequence>
<dbReference type="InterPro" id="IPR001873">
    <property type="entry name" value="ENaC"/>
</dbReference>